<dbReference type="GO" id="GO:0004525">
    <property type="term" value="F:ribonuclease III activity"/>
    <property type="evidence" value="ECO:0007669"/>
    <property type="project" value="InterPro"/>
</dbReference>
<name>A0AB34FML8_9HYPO</name>
<evidence type="ECO:0000256" key="1">
    <source>
        <dbReference type="SAM" id="MobiDB-lite"/>
    </source>
</evidence>
<dbReference type="AlphaFoldDB" id="A0AB34FML8"/>
<dbReference type="Proteomes" id="UP001163105">
    <property type="component" value="Unassembled WGS sequence"/>
</dbReference>
<evidence type="ECO:0000259" key="2">
    <source>
        <dbReference type="Pfam" id="PF14622"/>
    </source>
</evidence>
<dbReference type="InterPro" id="IPR000999">
    <property type="entry name" value="RNase_III_dom"/>
</dbReference>
<dbReference type="GO" id="GO:0005762">
    <property type="term" value="C:mitochondrial large ribosomal subunit"/>
    <property type="evidence" value="ECO:0007669"/>
    <property type="project" value="InterPro"/>
</dbReference>
<comment type="caution">
    <text evidence="3">The sequence shown here is derived from an EMBL/GenBank/DDBJ whole genome shotgun (WGS) entry which is preliminary data.</text>
</comment>
<dbReference type="InterPro" id="IPR040030">
    <property type="entry name" value="Ribosomal_mL57"/>
</dbReference>
<dbReference type="PANTHER" id="PTHR28160:SF1">
    <property type="entry name" value="LARGE RIBOSOMAL SUBUNIT PROTEIN ML57"/>
    <property type="match status" value="1"/>
</dbReference>
<feature type="compositionally biased region" description="Low complexity" evidence="1">
    <location>
        <begin position="68"/>
        <end position="86"/>
    </location>
</feature>
<feature type="domain" description="RNase III" evidence="2">
    <location>
        <begin position="269"/>
        <end position="343"/>
    </location>
</feature>
<dbReference type="GO" id="GO:0003735">
    <property type="term" value="F:structural constituent of ribosome"/>
    <property type="evidence" value="ECO:0007669"/>
    <property type="project" value="InterPro"/>
</dbReference>
<evidence type="ECO:0000313" key="3">
    <source>
        <dbReference type="EMBL" id="KAJ6440086.1"/>
    </source>
</evidence>
<dbReference type="GO" id="GO:0006396">
    <property type="term" value="P:RNA processing"/>
    <property type="evidence" value="ECO:0007669"/>
    <property type="project" value="InterPro"/>
</dbReference>
<evidence type="ECO:0000313" key="4">
    <source>
        <dbReference type="Proteomes" id="UP001163105"/>
    </source>
</evidence>
<keyword evidence="4" id="KW-1185">Reference proteome</keyword>
<dbReference type="PANTHER" id="PTHR28160">
    <property type="entry name" value="54S RIBOSOMAL PROTEIN L15, MITOCHONDRIAL"/>
    <property type="match status" value="1"/>
</dbReference>
<feature type="compositionally biased region" description="Low complexity" evidence="1">
    <location>
        <begin position="27"/>
        <end position="58"/>
    </location>
</feature>
<protein>
    <submittedName>
        <fullName evidence="3">FKH1-like protein</fullName>
    </submittedName>
</protein>
<gene>
    <name evidence="3" type="primary">MRPL15</name>
    <name evidence="3" type="ORF">O9K51_07977</name>
</gene>
<dbReference type="Pfam" id="PF14622">
    <property type="entry name" value="Ribonucleas_3_3"/>
    <property type="match status" value="1"/>
</dbReference>
<dbReference type="InterPro" id="IPR036389">
    <property type="entry name" value="RNase_III_sf"/>
</dbReference>
<accession>A0AB34FML8</accession>
<dbReference type="EMBL" id="JAQHRD010000006">
    <property type="protein sequence ID" value="KAJ6440086.1"/>
    <property type="molecule type" value="Genomic_DNA"/>
</dbReference>
<reference evidence="3" key="1">
    <citation type="submission" date="2023-01" db="EMBL/GenBank/DDBJ databases">
        <title>The growth and conidiation of Purpureocillium lavendulum are regulated by nitrogen source and histone H3K14 acetylation.</title>
        <authorList>
            <person name="Tang P."/>
            <person name="Han J."/>
            <person name="Zhang C."/>
            <person name="Tang P."/>
            <person name="Qi F."/>
            <person name="Zhang K."/>
            <person name="Liang L."/>
        </authorList>
    </citation>
    <scope>NUCLEOTIDE SEQUENCE</scope>
    <source>
        <strain evidence="3">YMF1.00683</strain>
    </source>
</reference>
<dbReference type="Gene3D" id="1.10.1520.10">
    <property type="entry name" value="Ribonuclease III domain"/>
    <property type="match status" value="1"/>
</dbReference>
<dbReference type="GO" id="GO:0032543">
    <property type="term" value="P:mitochondrial translation"/>
    <property type="evidence" value="ECO:0007669"/>
    <property type="project" value="InterPro"/>
</dbReference>
<organism evidence="3 4">
    <name type="scientific">Purpureocillium lavendulum</name>
    <dbReference type="NCBI Taxonomy" id="1247861"/>
    <lineage>
        <taxon>Eukaryota</taxon>
        <taxon>Fungi</taxon>
        <taxon>Dikarya</taxon>
        <taxon>Ascomycota</taxon>
        <taxon>Pezizomycotina</taxon>
        <taxon>Sordariomycetes</taxon>
        <taxon>Hypocreomycetidae</taxon>
        <taxon>Hypocreales</taxon>
        <taxon>Ophiocordycipitaceae</taxon>
        <taxon>Purpureocillium</taxon>
    </lineage>
</organism>
<proteinExistence type="predicted"/>
<sequence>MVLPPCRAGLARSRLALRSLQTSLRAGYATESTTTTTTPSSSSSSTSSSSSARTTPESFKIPDTLSDTSAAAAGASTSSTGTTTGAPRWSQTPAGMKAPLQMDFAKSSRNKAWTVNSSPERLDDMYERLLGPGGSKMLPEELKWLAVTHKSFDQGRRGFNDRLALMGACLLFHPPSLCYFSLSLFSLSATVSSMPPPPRLRRCVAPLEMIAKLTDLFSAGRLTLIMEATKDIVSRPPSQAASTVAATDPYGREPFAHEALAGVDNLSGTTPREAVGKERLHALASSVGMLDVVRWKPRLPRRLEASGVETVLGGALMAVVGAVTLQHGGKVAAKVVRERILARLPKEE</sequence>
<feature type="region of interest" description="Disordered" evidence="1">
    <location>
        <begin position="27"/>
        <end position="94"/>
    </location>
</feature>